<sequence>MVKRFIIYGLSGLCVEVLWTGFFSVMRGDIKLTGWTYIWMFPIYGLAIFLEPIHDRIRHLSFILRGGVYTILIFVVELASGLLLKKILGVCPWNYVNEPLSVYGIITLSYTPVWFTLSLLFEKMHDTLILIERRIKEY</sequence>
<dbReference type="PANTHER" id="PTHR31746:SF2">
    <property type="entry name" value="TRANSMEMBRANE PROTEIN 229A"/>
    <property type="match status" value="1"/>
</dbReference>
<keyword evidence="7" id="KW-1185">Reference proteome</keyword>
<dbReference type="Pfam" id="PF06541">
    <property type="entry name" value="ABC_trans_CmpB"/>
    <property type="match status" value="1"/>
</dbReference>
<feature type="transmembrane region" description="Helical" evidence="5">
    <location>
        <begin position="102"/>
        <end position="121"/>
    </location>
</feature>
<gene>
    <name evidence="6" type="ORF">CPJCM30710_20270</name>
</gene>
<dbReference type="GO" id="GO:0016020">
    <property type="term" value="C:membrane"/>
    <property type="evidence" value="ECO:0007669"/>
    <property type="project" value="UniProtKB-SubCell"/>
</dbReference>
<name>A0A919RZU8_9CLOT</name>
<feature type="transmembrane region" description="Helical" evidence="5">
    <location>
        <begin position="32"/>
        <end position="50"/>
    </location>
</feature>
<comment type="caution">
    <text evidence="6">The sequence shown here is derived from an EMBL/GenBank/DDBJ whole genome shotgun (WGS) entry which is preliminary data.</text>
</comment>
<dbReference type="AlphaFoldDB" id="A0A919RZU8"/>
<feature type="transmembrane region" description="Helical" evidence="5">
    <location>
        <begin position="62"/>
        <end position="82"/>
    </location>
</feature>
<evidence type="ECO:0000313" key="7">
    <source>
        <dbReference type="Proteomes" id="UP000679179"/>
    </source>
</evidence>
<dbReference type="InterPro" id="IPR010540">
    <property type="entry name" value="CmpB_TMEM229"/>
</dbReference>
<feature type="transmembrane region" description="Helical" evidence="5">
    <location>
        <begin position="5"/>
        <end position="26"/>
    </location>
</feature>
<dbReference type="Proteomes" id="UP000679179">
    <property type="component" value="Unassembled WGS sequence"/>
</dbReference>
<comment type="subcellular location">
    <subcellularLocation>
        <location evidence="1">Membrane</location>
        <topology evidence="1">Multi-pass membrane protein</topology>
    </subcellularLocation>
</comment>
<accession>A0A919RZU8</accession>
<keyword evidence="3 5" id="KW-1133">Transmembrane helix</keyword>
<evidence type="ECO:0000256" key="1">
    <source>
        <dbReference type="ARBA" id="ARBA00004141"/>
    </source>
</evidence>
<evidence type="ECO:0000256" key="4">
    <source>
        <dbReference type="ARBA" id="ARBA00023136"/>
    </source>
</evidence>
<keyword evidence="4 5" id="KW-0472">Membrane</keyword>
<evidence type="ECO:0000256" key="2">
    <source>
        <dbReference type="ARBA" id="ARBA00022692"/>
    </source>
</evidence>
<evidence type="ECO:0000256" key="3">
    <source>
        <dbReference type="ARBA" id="ARBA00022989"/>
    </source>
</evidence>
<protein>
    <submittedName>
        <fullName evidence="6">Membrane protein</fullName>
    </submittedName>
</protein>
<keyword evidence="2 5" id="KW-0812">Transmembrane</keyword>
<evidence type="ECO:0000256" key="5">
    <source>
        <dbReference type="SAM" id="Phobius"/>
    </source>
</evidence>
<reference evidence="6" key="1">
    <citation type="submission" date="2021-03" db="EMBL/GenBank/DDBJ databases">
        <title>Taxonomic study of Clostridium polyendosporum from meadow-gley soil under rice.</title>
        <authorList>
            <person name="Kobayashi H."/>
            <person name="Tanizawa Y."/>
            <person name="Yagura M."/>
        </authorList>
    </citation>
    <scope>NUCLEOTIDE SEQUENCE</scope>
    <source>
        <strain evidence="6">JCM 30710</strain>
    </source>
</reference>
<proteinExistence type="predicted"/>
<evidence type="ECO:0000313" key="6">
    <source>
        <dbReference type="EMBL" id="GIM29361.1"/>
    </source>
</evidence>
<organism evidence="6 7">
    <name type="scientific">Clostridium polyendosporum</name>
    <dbReference type="NCBI Taxonomy" id="69208"/>
    <lineage>
        <taxon>Bacteria</taxon>
        <taxon>Bacillati</taxon>
        <taxon>Bacillota</taxon>
        <taxon>Clostridia</taxon>
        <taxon>Eubacteriales</taxon>
        <taxon>Clostridiaceae</taxon>
        <taxon>Clostridium</taxon>
    </lineage>
</organism>
<dbReference type="PANTHER" id="PTHR31746">
    <property type="entry name" value="TRANSMEMBRANE PROTEIN 229 FAMILY MEMBER"/>
    <property type="match status" value="1"/>
</dbReference>
<dbReference type="RefSeq" id="WP_212904059.1">
    <property type="nucleotide sequence ID" value="NZ_BOPZ01000016.1"/>
</dbReference>
<dbReference type="EMBL" id="BOPZ01000016">
    <property type="protein sequence ID" value="GIM29361.1"/>
    <property type="molecule type" value="Genomic_DNA"/>
</dbReference>